<dbReference type="InterPro" id="IPR002557">
    <property type="entry name" value="Chitin-bd_dom"/>
</dbReference>
<dbReference type="Pfam" id="PF01607">
    <property type="entry name" value="CBM_14"/>
    <property type="match status" value="1"/>
</dbReference>
<dbReference type="EMBL" id="VTPC01090588">
    <property type="protein sequence ID" value="KAF2882777.1"/>
    <property type="molecule type" value="Genomic_DNA"/>
</dbReference>
<dbReference type="OrthoDB" id="541276at2759"/>
<dbReference type="Proteomes" id="UP000801492">
    <property type="component" value="Unassembled WGS sequence"/>
</dbReference>
<evidence type="ECO:0000313" key="4">
    <source>
        <dbReference type="Proteomes" id="UP000801492"/>
    </source>
</evidence>
<dbReference type="GO" id="GO:0005576">
    <property type="term" value="C:extracellular region"/>
    <property type="evidence" value="ECO:0007669"/>
    <property type="project" value="InterPro"/>
</dbReference>
<dbReference type="AlphaFoldDB" id="A0A8K0FZN8"/>
<evidence type="ECO:0000259" key="2">
    <source>
        <dbReference type="PROSITE" id="PS50940"/>
    </source>
</evidence>
<feature type="domain" description="Chitin-binding type-2" evidence="2">
    <location>
        <begin position="560"/>
        <end position="619"/>
    </location>
</feature>
<feature type="compositionally biased region" description="Basic and acidic residues" evidence="1">
    <location>
        <begin position="665"/>
        <end position="679"/>
    </location>
</feature>
<protein>
    <recommendedName>
        <fullName evidence="2">Chitin-binding type-2 domain-containing protein</fullName>
    </recommendedName>
</protein>
<organism evidence="3 4">
    <name type="scientific">Ignelater luminosus</name>
    <name type="common">Cucubano</name>
    <name type="synonym">Pyrophorus luminosus</name>
    <dbReference type="NCBI Taxonomy" id="2038154"/>
    <lineage>
        <taxon>Eukaryota</taxon>
        <taxon>Metazoa</taxon>
        <taxon>Ecdysozoa</taxon>
        <taxon>Arthropoda</taxon>
        <taxon>Hexapoda</taxon>
        <taxon>Insecta</taxon>
        <taxon>Pterygota</taxon>
        <taxon>Neoptera</taxon>
        <taxon>Endopterygota</taxon>
        <taxon>Coleoptera</taxon>
        <taxon>Polyphaga</taxon>
        <taxon>Elateriformia</taxon>
        <taxon>Elateroidea</taxon>
        <taxon>Elateridae</taxon>
        <taxon>Agrypninae</taxon>
        <taxon>Pyrophorini</taxon>
        <taxon>Ignelater</taxon>
    </lineage>
</organism>
<feature type="compositionally biased region" description="Basic and acidic residues" evidence="1">
    <location>
        <begin position="691"/>
        <end position="705"/>
    </location>
</feature>
<dbReference type="PANTHER" id="PTHR22933">
    <property type="entry name" value="FI18007P1-RELATED"/>
    <property type="match status" value="1"/>
</dbReference>
<dbReference type="GO" id="GO:0008061">
    <property type="term" value="F:chitin binding"/>
    <property type="evidence" value="ECO:0007669"/>
    <property type="project" value="InterPro"/>
</dbReference>
<dbReference type="InterPro" id="IPR036508">
    <property type="entry name" value="Chitin-bd_dom_sf"/>
</dbReference>
<name>A0A8K0FZN8_IGNLU</name>
<dbReference type="PANTHER" id="PTHR22933:SF18">
    <property type="match status" value="1"/>
</dbReference>
<evidence type="ECO:0000313" key="3">
    <source>
        <dbReference type="EMBL" id="KAF2882777.1"/>
    </source>
</evidence>
<proteinExistence type="predicted"/>
<dbReference type="SUPFAM" id="SSF57625">
    <property type="entry name" value="Invertebrate chitin-binding proteins"/>
    <property type="match status" value="1"/>
</dbReference>
<keyword evidence="4" id="KW-1185">Reference proteome</keyword>
<sequence>MNIKSIQGTRQSMFVSGGVTLALCLFLVFPTLSLGVTTTHYDKPPDAKLSSSETKPVKLPRRLVNLTLAERQKRLLPYINFYLSQQINQPYSDEIVYNNQRYRLIAAPTKIATLQVQQPKYSELMGTTYQPDKNYEAQQILYQTKAKFTPFLDSNALPGPFTPMVRTQPQKTKINYAPLEPIEKIPNFSAIYDKLSQLKLQQTALEAQIAQPDTKQNVPQYIITKKPQISFIPVHEIQDQSSFTPVESPKTYVHTYTPTNIEVSNNGNTRYEPQDYDDADQIPSKIDNENQKQGQVTVTQIPVRITQINNPKPISEQIAIIEEPIRIVSHQNYVSPLPKTPETHYVVHEQKPYHTQNHKQYLQEVVPSNKPSIILLPQKSFQQYHYAETSKQEPIKVAKPIIILQPTTPQIKQYATEPIVTQTYQPITANHDMPQVVSPAPEIPTENPNSLNNILRRLQESNALPQTLTPENIDNSIKTLVHILTSLKKQQLTARPIIVADQESSYEEQDNEAGVNLGDSQVELPPGTVVQAFPAHTPEGGTPGKPGVDYPALSSIPQTNFNCKTQRYKGFFADPDTHCQVWHYCDLNGGQASFLCPNGTIFSQVALTCDWWFNVKCSTTTQLYVLNERLYKYIIPLTPKFPEDYSGPLVDRYLALKFKEMEEKMKNEKKTKKPDSDKNDDADELQLLEGKSMEHSTTESVEDHK</sequence>
<gene>
    <name evidence="3" type="ORF">ILUMI_23401</name>
</gene>
<accession>A0A8K0FZN8</accession>
<dbReference type="Gene3D" id="2.170.140.10">
    <property type="entry name" value="Chitin binding domain"/>
    <property type="match status" value="1"/>
</dbReference>
<dbReference type="SMART" id="SM00494">
    <property type="entry name" value="ChtBD2"/>
    <property type="match status" value="1"/>
</dbReference>
<evidence type="ECO:0000256" key="1">
    <source>
        <dbReference type="SAM" id="MobiDB-lite"/>
    </source>
</evidence>
<dbReference type="PROSITE" id="PS50940">
    <property type="entry name" value="CHIT_BIND_II"/>
    <property type="match status" value="1"/>
</dbReference>
<feature type="region of interest" description="Disordered" evidence="1">
    <location>
        <begin position="665"/>
        <end position="705"/>
    </location>
</feature>
<comment type="caution">
    <text evidence="3">The sequence shown here is derived from an EMBL/GenBank/DDBJ whole genome shotgun (WGS) entry which is preliminary data.</text>
</comment>
<reference evidence="3" key="1">
    <citation type="submission" date="2019-08" db="EMBL/GenBank/DDBJ databases">
        <title>The genome of the North American firefly Photinus pyralis.</title>
        <authorList>
            <consortium name="Photinus pyralis genome working group"/>
            <person name="Fallon T.R."/>
            <person name="Sander Lower S.E."/>
            <person name="Weng J.-K."/>
        </authorList>
    </citation>
    <scope>NUCLEOTIDE SEQUENCE</scope>
    <source>
        <strain evidence="3">TRF0915ILg1</strain>
        <tissue evidence="3">Whole body</tissue>
    </source>
</reference>
<dbReference type="InterPro" id="IPR052976">
    <property type="entry name" value="Scoloptoxin-like"/>
</dbReference>